<evidence type="ECO:0000256" key="9">
    <source>
        <dbReference type="SAM" id="Phobius"/>
    </source>
</evidence>
<evidence type="ECO:0000313" key="10">
    <source>
        <dbReference type="Proteomes" id="UP000694853"/>
    </source>
</evidence>
<evidence type="ECO:0000256" key="7">
    <source>
        <dbReference type="ARBA" id="ARBA00023136"/>
    </source>
</evidence>
<dbReference type="RefSeq" id="XP_027348231.1">
    <property type="nucleotide sequence ID" value="XM_027492430.1"/>
</dbReference>
<feature type="transmembrane region" description="Helical" evidence="9">
    <location>
        <begin position="76"/>
        <end position="95"/>
    </location>
</feature>
<feature type="transmembrane region" description="Helical" evidence="9">
    <location>
        <begin position="50"/>
        <end position="70"/>
    </location>
</feature>
<keyword evidence="8" id="KW-0407">Ion channel</keyword>
<evidence type="ECO:0000256" key="4">
    <source>
        <dbReference type="ARBA" id="ARBA00022692"/>
    </source>
</evidence>
<protein>
    <submittedName>
        <fullName evidence="11">Aluminum-activated malate transporter 2</fullName>
    </submittedName>
</protein>
<evidence type="ECO:0000256" key="8">
    <source>
        <dbReference type="ARBA" id="ARBA00023303"/>
    </source>
</evidence>
<dbReference type="GeneID" id="113859727"/>
<dbReference type="AlphaFoldDB" id="A0A8B8KWA2"/>
<keyword evidence="3" id="KW-0813">Transport</keyword>
<keyword evidence="5 9" id="KW-1133">Transmembrane helix</keyword>
<reference evidence="11" key="2">
    <citation type="submission" date="2025-08" db="UniProtKB">
        <authorList>
            <consortium name="RefSeq"/>
        </authorList>
    </citation>
    <scope>IDENTIFICATION</scope>
    <source>
        <tissue evidence="11">Young leaves</tissue>
    </source>
</reference>
<gene>
    <name evidence="11" type="primary">LOC113859727</name>
</gene>
<feature type="transmembrane region" description="Helical" evidence="9">
    <location>
        <begin position="191"/>
        <end position="214"/>
    </location>
</feature>
<comment type="subcellular location">
    <subcellularLocation>
        <location evidence="1">Membrane</location>
        <topology evidence="1">Multi-pass membrane protein</topology>
    </subcellularLocation>
</comment>
<dbReference type="KEGG" id="aprc:113859727"/>
<evidence type="ECO:0000256" key="2">
    <source>
        <dbReference type="ARBA" id="ARBA00007079"/>
    </source>
</evidence>
<evidence type="ECO:0000313" key="11">
    <source>
        <dbReference type="RefSeq" id="XP_027348231.1"/>
    </source>
</evidence>
<reference evidence="10" key="1">
    <citation type="journal article" date="2019" name="Toxins">
        <title>Detection of Abrin-Like and Prepropulchellin-Like Toxin Genes and Transcripts Using Whole Genome Sequencing and Full-Length Transcript Sequencing of Abrus precatorius.</title>
        <authorList>
            <person name="Hovde B.T."/>
            <person name="Daligault H.E."/>
            <person name="Hanschen E.R."/>
            <person name="Kunde Y.A."/>
            <person name="Johnson M.B."/>
            <person name="Starkenburg S.R."/>
            <person name="Johnson S.L."/>
        </authorList>
    </citation>
    <scope>NUCLEOTIDE SEQUENCE [LARGE SCALE GENOMIC DNA]</scope>
</reference>
<proteinExistence type="inferred from homology"/>
<keyword evidence="4 9" id="KW-0812">Transmembrane</keyword>
<dbReference type="InterPro" id="IPR020966">
    <property type="entry name" value="ALMT"/>
</dbReference>
<dbReference type="PANTHER" id="PTHR31086">
    <property type="entry name" value="ALUMINUM-ACTIVATED MALATE TRANSPORTER 10"/>
    <property type="match status" value="1"/>
</dbReference>
<feature type="transmembrane region" description="Helical" evidence="9">
    <location>
        <begin position="159"/>
        <end position="179"/>
    </location>
</feature>
<dbReference type="Proteomes" id="UP000694853">
    <property type="component" value="Unplaced"/>
</dbReference>
<keyword evidence="7 9" id="KW-0472">Membrane</keyword>
<evidence type="ECO:0000256" key="3">
    <source>
        <dbReference type="ARBA" id="ARBA00022448"/>
    </source>
</evidence>
<keyword evidence="10" id="KW-1185">Reference proteome</keyword>
<dbReference type="OrthoDB" id="68611at2759"/>
<dbReference type="GO" id="GO:0016020">
    <property type="term" value="C:membrane"/>
    <property type="evidence" value="ECO:0007669"/>
    <property type="project" value="UniProtKB-SubCell"/>
</dbReference>
<feature type="transmembrane region" description="Helical" evidence="9">
    <location>
        <begin position="107"/>
        <end position="127"/>
    </location>
</feature>
<evidence type="ECO:0000256" key="6">
    <source>
        <dbReference type="ARBA" id="ARBA00023065"/>
    </source>
</evidence>
<feature type="transmembrane region" description="Helical" evidence="9">
    <location>
        <begin position="133"/>
        <end position="152"/>
    </location>
</feature>
<evidence type="ECO:0000256" key="1">
    <source>
        <dbReference type="ARBA" id="ARBA00004141"/>
    </source>
</evidence>
<dbReference type="Pfam" id="PF11744">
    <property type="entry name" value="ALMT"/>
    <property type="match status" value="1"/>
</dbReference>
<dbReference type="GO" id="GO:0015743">
    <property type="term" value="P:malate transport"/>
    <property type="evidence" value="ECO:0007669"/>
    <property type="project" value="InterPro"/>
</dbReference>
<comment type="similarity">
    <text evidence="2">Belongs to the aromatic acid exporter (TC 2.A.85) family.</text>
</comment>
<name>A0A8B8KWA2_ABRPR</name>
<organism evidence="10 11">
    <name type="scientific">Abrus precatorius</name>
    <name type="common">Indian licorice</name>
    <name type="synonym">Glycine abrus</name>
    <dbReference type="NCBI Taxonomy" id="3816"/>
    <lineage>
        <taxon>Eukaryota</taxon>
        <taxon>Viridiplantae</taxon>
        <taxon>Streptophyta</taxon>
        <taxon>Embryophyta</taxon>
        <taxon>Tracheophyta</taxon>
        <taxon>Spermatophyta</taxon>
        <taxon>Magnoliopsida</taxon>
        <taxon>eudicotyledons</taxon>
        <taxon>Gunneridae</taxon>
        <taxon>Pentapetalae</taxon>
        <taxon>rosids</taxon>
        <taxon>fabids</taxon>
        <taxon>Fabales</taxon>
        <taxon>Fabaceae</taxon>
        <taxon>Papilionoideae</taxon>
        <taxon>50 kb inversion clade</taxon>
        <taxon>NPAAA clade</taxon>
        <taxon>indigoferoid/millettioid clade</taxon>
        <taxon>Abreae</taxon>
        <taxon>Abrus</taxon>
    </lineage>
</organism>
<evidence type="ECO:0000256" key="5">
    <source>
        <dbReference type="ARBA" id="ARBA00022989"/>
    </source>
</evidence>
<sequence>MASPNTNLEKKGVFGRAWERLKALPKALKEKVLGICRLTKEIAQDDPRKVIHSLKVGLAISLVSLFYYYQPLYENFGLSAMWAVMTVVVVFEYTVGATLGKGLNRTIATLAAGALGVAAHYLASLSGDTGEPILIGVFVFIQAAIASFIRFFPKVKARYDYGMLIFILTFSLISVSGFRDDEVLLMAHKRLSTIFIGGSACVMISIFVCPVWAGEEFHYSIANKLEILGDFLEAFVREYFKISKEGESIDNKDGDSEDKKSFLEGYKKVLNSKSSDDSLANFARWEPGHGKFKFRHPWNLYLNIGGLSRQCAYRMEALNAHLNSDIQGSQEIRFTVQELCSKMCLESSKALKELGSSIRAMTKPSSSDINLANAKDAVKNLKSLLQSSLWKETDLLSIIPVVTVASLLIDIVDFTEKIADSVNDLANLTHFDTVDTDKYPKTSQSSQCECVESGPKSDNLQLVILVEESALVVSDSEKSTSDEHNIV</sequence>
<keyword evidence="6" id="KW-0406">Ion transport</keyword>
<accession>A0A8B8KWA2</accession>
<dbReference type="GO" id="GO:0034220">
    <property type="term" value="P:monoatomic ion transmembrane transport"/>
    <property type="evidence" value="ECO:0007669"/>
    <property type="project" value="UniProtKB-KW"/>
</dbReference>